<dbReference type="GO" id="GO:0046872">
    <property type="term" value="F:metal ion binding"/>
    <property type="evidence" value="ECO:0007669"/>
    <property type="project" value="UniProtKB-KW"/>
</dbReference>
<keyword evidence="6" id="KW-0349">Heme</keyword>
<evidence type="ECO:0000256" key="12">
    <source>
        <dbReference type="ARBA" id="ARBA00022860"/>
    </source>
</evidence>
<keyword evidence="13" id="KW-0560">Oxidoreductase</keyword>
<dbReference type="Proteomes" id="UP000735302">
    <property type="component" value="Unassembled WGS sequence"/>
</dbReference>
<evidence type="ECO:0000256" key="8">
    <source>
        <dbReference type="ARBA" id="ARBA00022643"/>
    </source>
</evidence>
<dbReference type="InterPro" id="IPR003097">
    <property type="entry name" value="CysJ-like_FAD-binding"/>
</dbReference>
<evidence type="ECO:0000259" key="15">
    <source>
        <dbReference type="Pfam" id="PF00667"/>
    </source>
</evidence>
<evidence type="ECO:0000256" key="10">
    <source>
        <dbReference type="ARBA" id="ARBA00022827"/>
    </source>
</evidence>
<evidence type="ECO:0000256" key="1">
    <source>
        <dbReference type="ARBA" id="ARBA00001917"/>
    </source>
</evidence>
<dbReference type="EC" id="1.14.13.39" evidence="5"/>
<comment type="cofactor">
    <cofactor evidence="1">
        <name>FMN</name>
        <dbReference type="ChEBI" id="CHEBI:58210"/>
    </cofactor>
</comment>
<dbReference type="Pfam" id="PF00667">
    <property type="entry name" value="FAD_binding_1"/>
    <property type="match status" value="1"/>
</dbReference>
<keyword evidence="10" id="KW-0274">FAD</keyword>
<evidence type="ECO:0000313" key="17">
    <source>
        <dbReference type="Proteomes" id="UP000735302"/>
    </source>
</evidence>
<keyword evidence="12" id="KW-0112">Calmodulin-binding</keyword>
<evidence type="ECO:0000256" key="2">
    <source>
        <dbReference type="ARBA" id="ARBA00001970"/>
    </source>
</evidence>
<dbReference type="InterPro" id="IPR050607">
    <property type="entry name" value="NOS"/>
</dbReference>
<evidence type="ECO:0000256" key="14">
    <source>
        <dbReference type="ARBA" id="ARBA00023004"/>
    </source>
</evidence>
<dbReference type="GO" id="GO:0005516">
    <property type="term" value="F:calmodulin binding"/>
    <property type="evidence" value="ECO:0007669"/>
    <property type="project" value="UniProtKB-KW"/>
</dbReference>
<comment type="similarity">
    <text evidence="4">Belongs to the NOS family.</text>
</comment>
<evidence type="ECO:0000256" key="3">
    <source>
        <dbReference type="ARBA" id="ARBA00001974"/>
    </source>
</evidence>
<evidence type="ECO:0000256" key="4">
    <source>
        <dbReference type="ARBA" id="ARBA00006267"/>
    </source>
</evidence>
<evidence type="ECO:0000256" key="6">
    <source>
        <dbReference type="ARBA" id="ARBA00022617"/>
    </source>
</evidence>
<dbReference type="Gene3D" id="1.20.990.10">
    <property type="entry name" value="NADPH-cytochrome p450 Reductase, Chain A, domain 3"/>
    <property type="match status" value="1"/>
</dbReference>
<feature type="domain" description="Sulfite reductase [NADPH] flavoprotein alpha-component-like FAD-binding" evidence="15">
    <location>
        <begin position="8"/>
        <end position="136"/>
    </location>
</feature>
<gene>
    <name evidence="16" type="ORF">PoB_006404400</name>
</gene>
<dbReference type="Gene3D" id="2.40.30.10">
    <property type="entry name" value="Translation factors"/>
    <property type="match status" value="1"/>
</dbReference>
<evidence type="ECO:0000256" key="5">
    <source>
        <dbReference type="ARBA" id="ARBA00012989"/>
    </source>
</evidence>
<sequence length="140" mass="15857">MVFPGSNKTWTQFEKMPVCSMRTAFTHILDLTTPPSQALLQLLATLASRDIDRERLEVLAKDSTAYEDWKYDESPNMLEVLDQFPSLKIPPSLLLTQLPVLQQRYYSISSSPQMFPGEIHATIAVVRFRTKGKAAIGRTL</sequence>
<dbReference type="AlphaFoldDB" id="A0AAV4D009"/>
<dbReference type="SUPFAM" id="SSF63380">
    <property type="entry name" value="Riboflavin synthase domain-like"/>
    <property type="match status" value="1"/>
</dbReference>
<keyword evidence="14" id="KW-0408">Iron</keyword>
<dbReference type="PANTHER" id="PTHR43410">
    <property type="entry name" value="NITRIC OXIDE SYNTHASE OXYGENASE"/>
    <property type="match status" value="1"/>
</dbReference>
<reference evidence="16 17" key="1">
    <citation type="journal article" date="2021" name="Elife">
        <title>Chloroplast acquisition without the gene transfer in kleptoplastic sea slugs, Plakobranchus ocellatus.</title>
        <authorList>
            <person name="Maeda T."/>
            <person name="Takahashi S."/>
            <person name="Yoshida T."/>
            <person name="Shimamura S."/>
            <person name="Takaki Y."/>
            <person name="Nagai Y."/>
            <person name="Toyoda A."/>
            <person name="Suzuki Y."/>
            <person name="Arimoto A."/>
            <person name="Ishii H."/>
            <person name="Satoh N."/>
            <person name="Nishiyama T."/>
            <person name="Hasebe M."/>
            <person name="Maruyama T."/>
            <person name="Minagawa J."/>
            <person name="Obokata J."/>
            <person name="Shigenobu S."/>
        </authorList>
    </citation>
    <scope>NUCLEOTIDE SEQUENCE [LARGE SCALE GENOMIC DNA]</scope>
</reference>
<keyword evidence="8" id="KW-0288">FMN</keyword>
<organism evidence="16 17">
    <name type="scientific">Plakobranchus ocellatus</name>
    <dbReference type="NCBI Taxonomy" id="259542"/>
    <lineage>
        <taxon>Eukaryota</taxon>
        <taxon>Metazoa</taxon>
        <taxon>Spiralia</taxon>
        <taxon>Lophotrochozoa</taxon>
        <taxon>Mollusca</taxon>
        <taxon>Gastropoda</taxon>
        <taxon>Heterobranchia</taxon>
        <taxon>Euthyneura</taxon>
        <taxon>Panpulmonata</taxon>
        <taxon>Sacoglossa</taxon>
        <taxon>Placobranchoidea</taxon>
        <taxon>Plakobranchidae</taxon>
        <taxon>Plakobranchus</taxon>
    </lineage>
</organism>
<evidence type="ECO:0000313" key="16">
    <source>
        <dbReference type="EMBL" id="GFO37539.1"/>
    </source>
</evidence>
<protein>
    <recommendedName>
        <fullName evidence="5">nitric-oxide synthase (NADPH)</fullName>
        <ecNumber evidence="5">1.14.13.39</ecNumber>
    </recommendedName>
</protein>
<comment type="caution">
    <text evidence="16">The sequence shown here is derived from an EMBL/GenBank/DDBJ whole genome shotgun (WGS) entry which is preliminary data.</text>
</comment>
<dbReference type="FunFam" id="1.20.990.10:FF:000002">
    <property type="entry name" value="Nitric oxide synthase"/>
    <property type="match status" value="1"/>
</dbReference>
<dbReference type="GO" id="GO:0004517">
    <property type="term" value="F:nitric-oxide synthase activity"/>
    <property type="evidence" value="ECO:0007669"/>
    <property type="project" value="UniProtKB-EC"/>
</dbReference>
<dbReference type="InterPro" id="IPR017938">
    <property type="entry name" value="Riboflavin_synthase-like_b-brl"/>
</dbReference>
<comment type="cofactor">
    <cofactor evidence="2">
        <name>heme b</name>
        <dbReference type="ChEBI" id="CHEBI:60344"/>
    </cofactor>
</comment>
<keyword evidence="11" id="KW-0521">NADP</keyword>
<keyword evidence="17" id="KW-1185">Reference proteome</keyword>
<evidence type="ECO:0000256" key="13">
    <source>
        <dbReference type="ARBA" id="ARBA00023002"/>
    </source>
</evidence>
<comment type="cofactor">
    <cofactor evidence="3">
        <name>FAD</name>
        <dbReference type="ChEBI" id="CHEBI:57692"/>
    </cofactor>
</comment>
<evidence type="ECO:0000256" key="9">
    <source>
        <dbReference type="ARBA" id="ARBA00022723"/>
    </source>
</evidence>
<keyword evidence="9" id="KW-0479">Metal-binding</keyword>
<dbReference type="InterPro" id="IPR023173">
    <property type="entry name" value="NADPH_Cyt_P450_Rdtase_alpha"/>
</dbReference>
<dbReference type="PANTHER" id="PTHR43410:SF1">
    <property type="entry name" value="NITRIC OXIDE SYNTHASE"/>
    <property type="match status" value="1"/>
</dbReference>
<dbReference type="EMBL" id="BLXT01007252">
    <property type="protein sequence ID" value="GFO37539.1"/>
    <property type="molecule type" value="Genomic_DNA"/>
</dbReference>
<accession>A0AAV4D009</accession>
<evidence type="ECO:0000256" key="11">
    <source>
        <dbReference type="ARBA" id="ARBA00022857"/>
    </source>
</evidence>
<evidence type="ECO:0000256" key="7">
    <source>
        <dbReference type="ARBA" id="ARBA00022630"/>
    </source>
</evidence>
<proteinExistence type="inferred from homology"/>
<keyword evidence="7" id="KW-0285">Flavoprotein</keyword>
<name>A0AAV4D009_9GAST</name>